<sequence length="182" mass="20293">MKKFHTIIASLFIAVCFFGCEKDDICSGTTPTTPRLIIEFYEKDNPSVLKTVTNLKAVAVDGSPNGVVFNDILLSTDPNRYLANSNKIGLPLKINGETTEYTLTLNSTSANPAIRNADKITFNYMTKEIYVSRACGYKTNFDLTGSPIQEPNAVDSNKWINNIIVETPNIETENEIHIKIYF</sequence>
<organism evidence="1 2">
    <name type="scientific">Flavobacterium endophyticum</name>
    <dbReference type="NCBI Taxonomy" id="1540163"/>
    <lineage>
        <taxon>Bacteria</taxon>
        <taxon>Pseudomonadati</taxon>
        <taxon>Bacteroidota</taxon>
        <taxon>Flavobacteriia</taxon>
        <taxon>Flavobacteriales</taxon>
        <taxon>Flavobacteriaceae</taxon>
        <taxon>Flavobacterium</taxon>
    </lineage>
</organism>
<dbReference type="OrthoDB" id="663527at2"/>
<dbReference type="EMBL" id="RBLC01000001">
    <property type="protein sequence ID" value="RKS25133.1"/>
    <property type="molecule type" value="Genomic_DNA"/>
</dbReference>
<evidence type="ECO:0000313" key="1">
    <source>
        <dbReference type="EMBL" id="RKS25133.1"/>
    </source>
</evidence>
<accession>A0A495MJT5</accession>
<comment type="caution">
    <text evidence="1">The sequence shown here is derived from an EMBL/GenBank/DDBJ whole genome shotgun (WGS) entry which is preliminary data.</text>
</comment>
<name>A0A495MJT5_9FLAO</name>
<reference evidence="1 2" key="1">
    <citation type="submission" date="2018-10" db="EMBL/GenBank/DDBJ databases">
        <title>Genomic Encyclopedia of Archaeal and Bacterial Type Strains, Phase II (KMG-II): from individual species to whole genera.</title>
        <authorList>
            <person name="Goeker M."/>
        </authorList>
    </citation>
    <scope>NUCLEOTIDE SEQUENCE [LARGE SCALE GENOMIC DNA]</scope>
    <source>
        <strain evidence="1 2">DSM 29537</strain>
    </source>
</reference>
<protein>
    <submittedName>
        <fullName evidence="1">Uncharacterized protein</fullName>
    </submittedName>
</protein>
<dbReference type="InterPro" id="IPR045607">
    <property type="entry name" value="DUF6452"/>
</dbReference>
<dbReference type="Pfam" id="PF20050">
    <property type="entry name" value="DUF6452"/>
    <property type="match status" value="1"/>
</dbReference>
<gene>
    <name evidence="1" type="ORF">CLV94_0163</name>
</gene>
<keyword evidence="2" id="KW-1185">Reference proteome</keyword>
<evidence type="ECO:0000313" key="2">
    <source>
        <dbReference type="Proteomes" id="UP000277579"/>
    </source>
</evidence>
<dbReference type="AlphaFoldDB" id="A0A495MJT5"/>
<dbReference type="RefSeq" id="WP_121374562.1">
    <property type="nucleotide sequence ID" value="NZ_RBLC01000001.1"/>
</dbReference>
<dbReference type="Proteomes" id="UP000277579">
    <property type="component" value="Unassembled WGS sequence"/>
</dbReference>
<proteinExistence type="predicted"/>